<organism evidence="3 4">
    <name type="scientific">Ambrosiozyma monospora</name>
    <name type="common">Yeast</name>
    <name type="synonym">Endomycopsis monosporus</name>
    <dbReference type="NCBI Taxonomy" id="43982"/>
    <lineage>
        <taxon>Eukaryota</taxon>
        <taxon>Fungi</taxon>
        <taxon>Dikarya</taxon>
        <taxon>Ascomycota</taxon>
        <taxon>Saccharomycotina</taxon>
        <taxon>Pichiomycetes</taxon>
        <taxon>Pichiales</taxon>
        <taxon>Pichiaceae</taxon>
        <taxon>Ambrosiozyma</taxon>
    </lineage>
</organism>
<reference evidence="3" key="1">
    <citation type="submission" date="2023-04" db="EMBL/GenBank/DDBJ databases">
        <title>Ambrosiozyma monospora NBRC 1965.</title>
        <authorList>
            <person name="Ichikawa N."/>
            <person name="Sato H."/>
            <person name="Tonouchi N."/>
        </authorList>
    </citation>
    <scope>NUCLEOTIDE SEQUENCE</scope>
    <source>
        <strain evidence="3">NBRC 1965</strain>
    </source>
</reference>
<evidence type="ECO:0000313" key="4">
    <source>
        <dbReference type="Proteomes" id="UP001165063"/>
    </source>
</evidence>
<proteinExistence type="predicted"/>
<evidence type="ECO:0000313" key="3">
    <source>
        <dbReference type="EMBL" id="GMG42291.1"/>
    </source>
</evidence>
<name>A0A9W6Z1K8_AMBMO</name>
<keyword evidence="4" id="KW-1185">Reference proteome</keyword>
<sequence>MYGSAWGLLGGSLVIALPVLFQKIEETTSIEKDLKDTDETIEDVLGGTTVPATGFSEHPERQKDSELA</sequence>
<feature type="region of interest" description="Disordered" evidence="1">
    <location>
        <begin position="45"/>
        <end position="68"/>
    </location>
</feature>
<keyword evidence="2" id="KW-0732">Signal</keyword>
<feature type="chain" id="PRO_5040884167" evidence="2">
    <location>
        <begin position="17"/>
        <end position="68"/>
    </location>
</feature>
<evidence type="ECO:0000256" key="1">
    <source>
        <dbReference type="SAM" id="MobiDB-lite"/>
    </source>
</evidence>
<evidence type="ECO:0000256" key="2">
    <source>
        <dbReference type="SAM" id="SignalP"/>
    </source>
</evidence>
<dbReference type="EMBL" id="BSXU01004264">
    <property type="protein sequence ID" value="GMG42291.1"/>
    <property type="molecule type" value="Genomic_DNA"/>
</dbReference>
<dbReference type="OrthoDB" id="196103at2759"/>
<dbReference type="AlphaFoldDB" id="A0A9W6Z1K8"/>
<gene>
    <name evidence="3" type="ORF">Amon01_000658700</name>
</gene>
<comment type="caution">
    <text evidence="3">The sequence shown here is derived from an EMBL/GenBank/DDBJ whole genome shotgun (WGS) entry which is preliminary data.</text>
</comment>
<accession>A0A9W6Z1K8</accession>
<feature type="signal peptide" evidence="2">
    <location>
        <begin position="1"/>
        <end position="16"/>
    </location>
</feature>
<dbReference type="Proteomes" id="UP001165063">
    <property type="component" value="Unassembled WGS sequence"/>
</dbReference>
<feature type="compositionally biased region" description="Basic and acidic residues" evidence="1">
    <location>
        <begin position="57"/>
        <end position="68"/>
    </location>
</feature>
<protein>
    <submittedName>
        <fullName evidence="3">Unnamed protein product</fullName>
    </submittedName>
</protein>